<dbReference type="Proteomes" id="UP000024635">
    <property type="component" value="Unassembled WGS sequence"/>
</dbReference>
<dbReference type="STRING" id="53326.A0A016SHY0"/>
<comment type="similarity">
    <text evidence="2">Belongs to the nematode receptor-like protein srd family.</text>
</comment>
<dbReference type="InterPro" id="IPR050920">
    <property type="entry name" value="Nematode_rcpt-like_delta"/>
</dbReference>
<dbReference type="EMBL" id="JARK01001561">
    <property type="protein sequence ID" value="EYB89946.1"/>
    <property type="molecule type" value="Genomic_DNA"/>
</dbReference>
<evidence type="ECO:0000256" key="5">
    <source>
        <dbReference type="ARBA" id="ARBA00023136"/>
    </source>
</evidence>
<dbReference type="PANTHER" id="PTHR22945">
    <property type="entry name" value="SERPENTINE RECEPTOR, CLASS D DELTA"/>
    <property type="match status" value="1"/>
</dbReference>
<name>A0A016SHY0_9BILA</name>
<dbReference type="AlphaFoldDB" id="A0A016SHY0"/>
<dbReference type="PANTHER" id="PTHR22945:SF40">
    <property type="entry name" value="SERPENTINE RECEPTOR, CLASS D (DELTA)-RELATED"/>
    <property type="match status" value="1"/>
</dbReference>
<evidence type="ECO:0008006" key="9">
    <source>
        <dbReference type="Google" id="ProtNLM"/>
    </source>
</evidence>
<reference evidence="8" key="1">
    <citation type="journal article" date="2015" name="Nat. Genet.">
        <title>The genome and transcriptome of the zoonotic hookworm Ancylostoma ceylanicum identify infection-specific gene families.</title>
        <authorList>
            <person name="Schwarz E.M."/>
            <person name="Hu Y."/>
            <person name="Antoshechkin I."/>
            <person name="Miller M.M."/>
            <person name="Sternberg P.W."/>
            <person name="Aroian R.V."/>
        </authorList>
    </citation>
    <scope>NUCLEOTIDE SEQUENCE</scope>
    <source>
        <strain evidence="8">HY135</strain>
    </source>
</reference>
<dbReference type="OrthoDB" id="5867069at2759"/>
<comment type="subcellular location">
    <subcellularLocation>
        <location evidence="1">Membrane</location>
        <topology evidence="1">Multi-pass membrane protein</topology>
    </subcellularLocation>
</comment>
<gene>
    <name evidence="7" type="primary">Acey_s0225.g2749</name>
    <name evidence="7" type="ORF">Y032_0225g2749</name>
</gene>
<organism evidence="7 8">
    <name type="scientific">Ancylostoma ceylanicum</name>
    <dbReference type="NCBI Taxonomy" id="53326"/>
    <lineage>
        <taxon>Eukaryota</taxon>
        <taxon>Metazoa</taxon>
        <taxon>Ecdysozoa</taxon>
        <taxon>Nematoda</taxon>
        <taxon>Chromadorea</taxon>
        <taxon>Rhabditida</taxon>
        <taxon>Rhabditina</taxon>
        <taxon>Rhabditomorpha</taxon>
        <taxon>Strongyloidea</taxon>
        <taxon>Ancylostomatidae</taxon>
        <taxon>Ancylostomatinae</taxon>
        <taxon>Ancylostoma</taxon>
    </lineage>
</organism>
<evidence type="ECO:0000313" key="8">
    <source>
        <dbReference type="Proteomes" id="UP000024635"/>
    </source>
</evidence>
<protein>
    <recommendedName>
        <fullName evidence="9">G-protein coupled receptors family 1 profile domain-containing protein</fullName>
    </recommendedName>
</protein>
<evidence type="ECO:0000256" key="2">
    <source>
        <dbReference type="ARBA" id="ARBA00009166"/>
    </source>
</evidence>
<evidence type="ECO:0000256" key="4">
    <source>
        <dbReference type="ARBA" id="ARBA00022989"/>
    </source>
</evidence>
<feature type="transmembrane region" description="Helical" evidence="6">
    <location>
        <begin position="39"/>
        <end position="60"/>
    </location>
</feature>
<accession>A0A016SHY0</accession>
<keyword evidence="8" id="KW-1185">Reference proteome</keyword>
<evidence type="ECO:0000256" key="6">
    <source>
        <dbReference type="SAM" id="Phobius"/>
    </source>
</evidence>
<sequence>MLNTFIFLLHILPNVLGLLLNAVLFLLARYRSPHAIKKYSILILNFAICDFFACLTSLFVCQRIMPYGTSLFYLSEGPCQYFGARTCYVRVLRTNRGCSGCIASGIITSTNLAVRCIWTVQTQPPMWEPSRGKLSQGDTEMWSGRVSVAVRAEIPIFFLLCCID</sequence>
<proteinExistence type="inferred from homology"/>
<keyword evidence="3 6" id="KW-0812">Transmembrane</keyword>
<feature type="transmembrane region" description="Helical" evidence="6">
    <location>
        <begin position="6"/>
        <end position="27"/>
    </location>
</feature>
<evidence type="ECO:0000256" key="3">
    <source>
        <dbReference type="ARBA" id="ARBA00022692"/>
    </source>
</evidence>
<dbReference type="Pfam" id="PF10317">
    <property type="entry name" value="7TM_GPCR_Srd"/>
    <property type="match status" value="1"/>
</dbReference>
<evidence type="ECO:0000313" key="7">
    <source>
        <dbReference type="EMBL" id="EYB89946.1"/>
    </source>
</evidence>
<keyword evidence="5 6" id="KW-0472">Membrane</keyword>
<dbReference type="GO" id="GO:0016020">
    <property type="term" value="C:membrane"/>
    <property type="evidence" value="ECO:0007669"/>
    <property type="project" value="UniProtKB-SubCell"/>
</dbReference>
<keyword evidence="4 6" id="KW-1133">Transmembrane helix</keyword>
<comment type="caution">
    <text evidence="7">The sequence shown here is derived from an EMBL/GenBank/DDBJ whole genome shotgun (WGS) entry which is preliminary data.</text>
</comment>
<dbReference type="InterPro" id="IPR019421">
    <property type="entry name" value="7TM_GPCR_serpentine_rcpt_Srd"/>
</dbReference>
<evidence type="ECO:0000256" key="1">
    <source>
        <dbReference type="ARBA" id="ARBA00004141"/>
    </source>
</evidence>